<keyword evidence="17" id="KW-1185">Reference proteome</keyword>
<comment type="caution">
    <text evidence="16">The sequence shown here is derived from an EMBL/GenBank/DDBJ whole genome shotgun (WGS) entry which is preliminary data.</text>
</comment>
<evidence type="ECO:0000313" key="16">
    <source>
        <dbReference type="EMBL" id="MFM4894578.1"/>
    </source>
</evidence>
<organism evidence="16 17">
    <name type="scientific">Aeromonas bivalvium</name>
    <dbReference type="NCBI Taxonomy" id="440079"/>
    <lineage>
        <taxon>Bacteria</taxon>
        <taxon>Pseudomonadati</taxon>
        <taxon>Pseudomonadota</taxon>
        <taxon>Gammaproteobacteria</taxon>
        <taxon>Aeromonadales</taxon>
        <taxon>Aeromonadaceae</taxon>
        <taxon>Aeromonas</taxon>
    </lineage>
</organism>
<dbReference type="PANTHER" id="PTHR22807:SF61">
    <property type="entry name" value="NOL1_NOP2_SUN FAMILY PROTEIN _ ANTITERMINATION NUSB DOMAIN-CONTAINING PROTEIN"/>
    <property type="match status" value="1"/>
</dbReference>
<evidence type="ECO:0000256" key="6">
    <source>
        <dbReference type="ARBA" id="ARBA00022552"/>
    </source>
</evidence>
<feature type="binding site" evidence="14">
    <location>
        <position position="301"/>
    </location>
    <ligand>
        <name>S-adenosyl-L-methionine</name>
        <dbReference type="ChEBI" id="CHEBI:59789"/>
    </ligand>
</feature>
<evidence type="ECO:0000256" key="3">
    <source>
        <dbReference type="ARBA" id="ARBA00007494"/>
    </source>
</evidence>
<gene>
    <name evidence="16" type="primary">rsmB</name>
    <name evidence="16" type="ORF">ACEUDJ_17155</name>
</gene>
<dbReference type="PANTHER" id="PTHR22807">
    <property type="entry name" value="NOP2 YEAST -RELATED NOL1/NOP2/FMU SUN DOMAIN-CONTAINING"/>
    <property type="match status" value="1"/>
</dbReference>
<dbReference type="NCBIfam" id="NF008149">
    <property type="entry name" value="PRK10901.1"/>
    <property type="match status" value="1"/>
</dbReference>
<keyword evidence="6" id="KW-0698">rRNA processing</keyword>
<evidence type="ECO:0000256" key="2">
    <source>
        <dbReference type="ARBA" id="ARBA00004496"/>
    </source>
</evidence>
<evidence type="ECO:0000256" key="1">
    <source>
        <dbReference type="ARBA" id="ARBA00002724"/>
    </source>
</evidence>
<keyword evidence="10 14" id="KW-0694">RNA-binding</keyword>
<feature type="binding site" evidence="14">
    <location>
        <position position="320"/>
    </location>
    <ligand>
        <name>S-adenosyl-L-methionine</name>
        <dbReference type="ChEBI" id="CHEBI:59789"/>
    </ligand>
</feature>
<evidence type="ECO:0000259" key="15">
    <source>
        <dbReference type="PROSITE" id="PS51686"/>
    </source>
</evidence>
<keyword evidence="9 14" id="KW-0949">S-adenosyl-L-methionine</keyword>
<dbReference type="InterPro" id="IPR054728">
    <property type="entry name" value="RsmB-like_ferredoxin"/>
</dbReference>
<evidence type="ECO:0000256" key="9">
    <source>
        <dbReference type="ARBA" id="ARBA00022691"/>
    </source>
</evidence>
<comment type="function">
    <text evidence="1">Specifically methylates the cytosine at position 967 (m5C967) of 16S rRNA.</text>
</comment>
<evidence type="ECO:0000256" key="8">
    <source>
        <dbReference type="ARBA" id="ARBA00022679"/>
    </source>
</evidence>
<name>A0ABW9GWE0_9GAMM</name>
<dbReference type="PROSITE" id="PS01153">
    <property type="entry name" value="NOL1_NOP2_SUN"/>
    <property type="match status" value="1"/>
</dbReference>
<keyword evidence="5" id="KW-0963">Cytoplasm</keyword>
<evidence type="ECO:0000256" key="7">
    <source>
        <dbReference type="ARBA" id="ARBA00022603"/>
    </source>
</evidence>
<feature type="active site" description="Nucleophile" evidence="14">
    <location>
        <position position="373"/>
    </location>
</feature>
<feature type="domain" description="SAM-dependent MTase RsmB/NOP-type" evidence="15">
    <location>
        <begin position="161"/>
        <end position="430"/>
    </location>
</feature>
<dbReference type="InterPro" id="IPR035926">
    <property type="entry name" value="NusB-like_sf"/>
</dbReference>
<protein>
    <recommendedName>
        <fullName evidence="4">16S rRNA (cytosine(967)-C(5))-methyltransferase</fullName>
        <ecNumber evidence="4">2.1.1.176</ecNumber>
    </recommendedName>
    <alternativeName>
        <fullName evidence="11">16S rRNA m5C967 methyltransferase</fullName>
    </alternativeName>
    <alternativeName>
        <fullName evidence="12">rRNA (cytosine-C(5)-)-methyltransferase RsmB</fullName>
    </alternativeName>
</protein>
<dbReference type="PROSITE" id="PS51686">
    <property type="entry name" value="SAM_MT_RSMB_NOP"/>
    <property type="match status" value="1"/>
</dbReference>
<dbReference type="InterPro" id="IPR048019">
    <property type="entry name" value="RsmB-like_N"/>
</dbReference>
<dbReference type="NCBIfam" id="TIGR00563">
    <property type="entry name" value="rsmB"/>
    <property type="match status" value="1"/>
</dbReference>
<dbReference type="PRINTS" id="PR02008">
    <property type="entry name" value="RCMTFAMILY"/>
</dbReference>
<proteinExistence type="inferred from homology"/>
<evidence type="ECO:0000256" key="4">
    <source>
        <dbReference type="ARBA" id="ARBA00012140"/>
    </source>
</evidence>
<accession>A0ABW9GWE0</accession>
<evidence type="ECO:0000256" key="5">
    <source>
        <dbReference type="ARBA" id="ARBA00022490"/>
    </source>
</evidence>
<dbReference type="InterPro" id="IPR029063">
    <property type="entry name" value="SAM-dependent_MTases_sf"/>
</dbReference>
<dbReference type="SUPFAM" id="SSF53335">
    <property type="entry name" value="S-adenosyl-L-methionine-dependent methyltransferases"/>
    <property type="match status" value="1"/>
</dbReference>
<feature type="binding site" evidence="14">
    <location>
        <begin position="251"/>
        <end position="257"/>
    </location>
    <ligand>
        <name>S-adenosyl-L-methionine</name>
        <dbReference type="ChEBI" id="CHEBI:59789"/>
    </ligand>
</feature>
<comment type="catalytic activity">
    <reaction evidence="13">
        <text>cytidine(967) in 16S rRNA + S-adenosyl-L-methionine = 5-methylcytidine(967) in 16S rRNA + S-adenosyl-L-homocysteine + H(+)</text>
        <dbReference type="Rhea" id="RHEA:42748"/>
        <dbReference type="Rhea" id="RHEA-COMP:10219"/>
        <dbReference type="Rhea" id="RHEA-COMP:10220"/>
        <dbReference type="ChEBI" id="CHEBI:15378"/>
        <dbReference type="ChEBI" id="CHEBI:57856"/>
        <dbReference type="ChEBI" id="CHEBI:59789"/>
        <dbReference type="ChEBI" id="CHEBI:74483"/>
        <dbReference type="ChEBI" id="CHEBI:82748"/>
        <dbReference type="EC" id="2.1.1.176"/>
    </reaction>
</comment>
<dbReference type="InterPro" id="IPR001678">
    <property type="entry name" value="MeTrfase_RsmB-F_NOP2_dom"/>
</dbReference>
<dbReference type="InterPro" id="IPR004573">
    <property type="entry name" value="rRNA_ssu_MeTfrase_B"/>
</dbReference>
<dbReference type="Proteomes" id="UP001630969">
    <property type="component" value="Unassembled WGS sequence"/>
</dbReference>
<keyword evidence="8 14" id="KW-0808">Transferase</keyword>
<dbReference type="RefSeq" id="WP_408791579.1">
    <property type="nucleotide sequence ID" value="NZ_JBGXBU010000009.1"/>
</dbReference>
<dbReference type="InterPro" id="IPR049560">
    <property type="entry name" value="MeTrfase_RsmB-F_NOP2_cat"/>
</dbReference>
<dbReference type="Gene3D" id="1.10.940.10">
    <property type="entry name" value="NusB-like"/>
    <property type="match status" value="1"/>
</dbReference>
<evidence type="ECO:0000256" key="11">
    <source>
        <dbReference type="ARBA" id="ARBA00030399"/>
    </source>
</evidence>
<dbReference type="EMBL" id="JBGXBU010000009">
    <property type="protein sequence ID" value="MFM4894578.1"/>
    <property type="molecule type" value="Genomic_DNA"/>
</dbReference>
<reference evidence="16 17" key="1">
    <citation type="submission" date="2024-09" db="EMBL/GenBank/DDBJ databases">
        <title>Aeromonas strains Genome sequencing and assembly.</title>
        <authorList>
            <person name="Hu X."/>
            <person name="Tang B."/>
        </authorList>
    </citation>
    <scope>NUCLEOTIDE SEQUENCE [LARGE SCALE GENOMIC DNA]</scope>
    <source>
        <strain evidence="16 17">NB23SCDHY001</strain>
    </source>
</reference>
<evidence type="ECO:0000256" key="12">
    <source>
        <dbReference type="ARBA" id="ARBA00031088"/>
    </source>
</evidence>
<dbReference type="EC" id="2.1.1.176" evidence="4"/>
<dbReference type="CDD" id="cd02440">
    <property type="entry name" value="AdoMet_MTases"/>
    <property type="match status" value="1"/>
</dbReference>
<dbReference type="GO" id="GO:0032259">
    <property type="term" value="P:methylation"/>
    <property type="evidence" value="ECO:0007669"/>
    <property type="project" value="UniProtKB-KW"/>
</dbReference>
<evidence type="ECO:0000256" key="14">
    <source>
        <dbReference type="PROSITE-ProRule" id="PRU01023"/>
    </source>
</evidence>
<evidence type="ECO:0000256" key="13">
    <source>
        <dbReference type="ARBA" id="ARBA00047283"/>
    </source>
</evidence>
<dbReference type="Gene3D" id="1.10.287.730">
    <property type="entry name" value="Helix hairpin bin"/>
    <property type="match status" value="1"/>
</dbReference>
<dbReference type="GO" id="GO:0008168">
    <property type="term" value="F:methyltransferase activity"/>
    <property type="evidence" value="ECO:0007669"/>
    <property type="project" value="UniProtKB-KW"/>
</dbReference>
<dbReference type="InterPro" id="IPR006027">
    <property type="entry name" value="NusB_RsmB_TIM44"/>
</dbReference>
<feature type="binding site" evidence="14">
    <location>
        <position position="275"/>
    </location>
    <ligand>
        <name>S-adenosyl-L-methionine</name>
        <dbReference type="ChEBI" id="CHEBI:59789"/>
    </ligand>
</feature>
<dbReference type="Pfam" id="PF01189">
    <property type="entry name" value="Methyltr_RsmB-F"/>
    <property type="match status" value="1"/>
</dbReference>
<dbReference type="InterPro" id="IPR018314">
    <property type="entry name" value="RsmB/NOL1/NOP2-like_CS"/>
</dbReference>
<evidence type="ECO:0000256" key="10">
    <source>
        <dbReference type="ARBA" id="ARBA00022884"/>
    </source>
</evidence>
<comment type="subcellular location">
    <subcellularLocation>
        <location evidence="2">Cytoplasm</location>
    </subcellularLocation>
</comment>
<evidence type="ECO:0000313" key="17">
    <source>
        <dbReference type="Proteomes" id="UP001630969"/>
    </source>
</evidence>
<keyword evidence="7 14" id="KW-0489">Methyltransferase</keyword>
<dbReference type="SUPFAM" id="SSF48013">
    <property type="entry name" value="NusB-like"/>
    <property type="match status" value="1"/>
</dbReference>
<dbReference type="GeneID" id="97221869"/>
<dbReference type="Gene3D" id="3.30.70.1170">
    <property type="entry name" value="Sun protein, domain 3"/>
    <property type="match status" value="1"/>
</dbReference>
<dbReference type="NCBIfam" id="NF011494">
    <property type="entry name" value="PRK14902.1"/>
    <property type="match status" value="1"/>
</dbReference>
<dbReference type="Pfam" id="PF01029">
    <property type="entry name" value="NusB"/>
    <property type="match status" value="1"/>
</dbReference>
<comment type="similarity">
    <text evidence="3 14">Belongs to the class I-like SAM-binding methyltransferase superfamily. RsmB/NOP family.</text>
</comment>
<dbReference type="InterPro" id="IPR023267">
    <property type="entry name" value="RCMT"/>
</dbReference>
<dbReference type="Pfam" id="PF22458">
    <property type="entry name" value="RsmF-B_ferredox"/>
    <property type="match status" value="1"/>
</dbReference>
<dbReference type="Gene3D" id="3.40.50.150">
    <property type="entry name" value="Vaccinia Virus protein VP39"/>
    <property type="match status" value="1"/>
</dbReference>
<dbReference type="CDD" id="cd00620">
    <property type="entry name" value="Methyltransferase_Sun"/>
    <property type="match status" value="1"/>
</dbReference>
<sequence length="432" mass="48064">MKTRAQAALVIQQVLDQGLSLSAVLPAAQEKVAPRDRPLLQELCYGTLRWMPRLDAAVGEMMDKPLKNKSRIFHYLILVGLYQLIYTRIPAHAAVAETVNAVKLLKGSSLRGLINGVLRNFQRSAEVILARIDRVPSTRLGHPEWLTKRLRQAYPDDWEFIMEANNQRPPMWIRNNGQRQSREQMLARMAEAGIHAAAGEEGADCILLERPCDVTKLPGFETGDCSVQDGAAQLAAQLLDPQPGEWILDACAAPGGKTAHLLERQPDLAGVVAVDADQQRLTRVQENLDRIGLKARLIHGDASAPEQWWPEGQFDRILLDAPCSATGVIRRHPDIKWLRRDQDIRELAELQGRILAALWPRLKAGGTLLYATCSVLPEENRDQVRAFLAATPDARLIPLHPQDTPACPGRQFLPGEASMDGFYYAKLVKVQP</sequence>